<evidence type="ECO:0000256" key="3">
    <source>
        <dbReference type="ARBA" id="ARBA00022801"/>
    </source>
</evidence>
<evidence type="ECO:0000259" key="10">
    <source>
        <dbReference type="Pfam" id="PF13622"/>
    </source>
</evidence>
<comment type="similarity">
    <text evidence="1">Belongs to the C/M/P thioester hydrolase family.</text>
</comment>
<dbReference type="FunFam" id="2.40.160.210:FF:000001">
    <property type="entry name" value="Acyl-CoA thioesterase II"/>
    <property type="match status" value="1"/>
</dbReference>
<sequence>MTQILEQLIKILNVQANKDGIYYGNSTSMGLPRVFGGQVIAQSLLAATDTIDGLLPHSLHAYFLKIGDPNEPIGYEVDRIRDGRSFATRRIVARQHGEAIFNMSCSYHVQEPGVEHQLETPVFPEGPENFKSMAQHRNELAEKIPQLAHFAKIPIPLDIRPVDFLGFINPETAPATSMAWIKADGILPEDQIIQRGILAYVSDMGLLGTAARPHGVSFLDPSIMAASLDHSMWFHHDVNLNDWLLYTTDSPIAGSARAFTRGAFYDRTGKLVASTAQEGLVRKKSR</sequence>
<comment type="caution">
    <text evidence="11">The sequence shown here is derived from an EMBL/GenBank/DDBJ whole genome shotgun (WGS) entry which is preliminary data.</text>
</comment>
<gene>
    <name evidence="11" type="ORF">DFR27_0982</name>
</gene>
<dbReference type="InterPro" id="IPR003703">
    <property type="entry name" value="Acyl_CoA_thio"/>
</dbReference>
<evidence type="ECO:0000256" key="7">
    <source>
        <dbReference type="ARBA" id="ARBA00071120"/>
    </source>
</evidence>
<organism evidence="11 12">
    <name type="scientific">Umboniibacter marinipuniceus</name>
    <dbReference type="NCBI Taxonomy" id="569599"/>
    <lineage>
        <taxon>Bacteria</taxon>
        <taxon>Pseudomonadati</taxon>
        <taxon>Pseudomonadota</taxon>
        <taxon>Gammaproteobacteria</taxon>
        <taxon>Cellvibrionales</taxon>
        <taxon>Cellvibrionaceae</taxon>
        <taxon>Umboniibacter</taxon>
    </lineage>
</organism>
<evidence type="ECO:0000313" key="12">
    <source>
        <dbReference type="Proteomes" id="UP000267187"/>
    </source>
</evidence>
<dbReference type="InterPro" id="IPR025652">
    <property type="entry name" value="TesB_C"/>
</dbReference>
<name>A0A3M0A7Q7_9GAMM</name>
<dbReference type="InterPro" id="IPR049449">
    <property type="entry name" value="TesB_ACOT8-like_N"/>
</dbReference>
<keyword evidence="4" id="KW-0443">Lipid metabolism</keyword>
<dbReference type="GO" id="GO:0006637">
    <property type="term" value="P:acyl-CoA metabolic process"/>
    <property type="evidence" value="ECO:0007669"/>
    <property type="project" value="InterPro"/>
</dbReference>
<dbReference type="Pfam" id="PF02551">
    <property type="entry name" value="Acyl_CoA_thio"/>
    <property type="match status" value="1"/>
</dbReference>
<dbReference type="Pfam" id="PF13622">
    <property type="entry name" value="4HBT_3"/>
    <property type="match status" value="1"/>
</dbReference>
<evidence type="ECO:0000256" key="8">
    <source>
        <dbReference type="ARBA" id="ARBA00079653"/>
    </source>
</evidence>
<dbReference type="Proteomes" id="UP000267187">
    <property type="component" value="Unassembled WGS sequence"/>
</dbReference>
<keyword evidence="3" id="KW-0378">Hydrolase</keyword>
<dbReference type="RefSeq" id="WP_121876334.1">
    <property type="nucleotide sequence ID" value="NZ_REFJ01000002.1"/>
</dbReference>
<dbReference type="EC" id="3.1.2.20" evidence="5"/>
<dbReference type="GO" id="GO:0047617">
    <property type="term" value="F:fatty acyl-CoA hydrolase activity"/>
    <property type="evidence" value="ECO:0007669"/>
    <property type="project" value="UniProtKB-EC"/>
</dbReference>
<dbReference type="CDD" id="cd03444">
    <property type="entry name" value="Thioesterase_II_repeat1"/>
    <property type="match status" value="1"/>
</dbReference>
<dbReference type="Gene3D" id="2.40.160.210">
    <property type="entry name" value="Acyl-CoA thioesterase, double hotdog domain"/>
    <property type="match status" value="1"/>
</dbReference>
<comment type="catalytic activity">
    <reaction evidence="6">
        <text>a fatty acyl-CoA + H2O = a fatty acid + CoA + H(+)</text>
        <dbReference type="Rhea" id="RHEA:16781"/>
        <dbReference type="ChEBI" id="CHEBI:15377"/>
        <dbReference type="ChEBI" id="CHEBI:15378"/>
        <dbReference type="ChEBI" id="CHEBI:28868"/>
        <dbReference type="ChEBI" id="CHEBI:57287"/>
        <dbReference type="ChEBI" id="CHEBI:77636"/>
        <dbReference type="EC" id="3.1.2.20"/>
    </reaction>
    <physiologicalReaction direction="left-to-right" evidence="6">
        <dbReference type="Rhea" id="RHEA:16782"/>
    </physiologicalReaction>
</comment>
<evidence type="ECO:0000256" key="4">
    <source>
        <dbReference type="ARBA" id="ARBA00023098"/>
    </source>
</evidence>
<evidence type="ECO:0000256" key="1">
    <source>
        <dbReference type="ARBA" id="ARBA00006538"/>
    </source>
</evidence>
<accession>A0A3M0A7Q7</accession>
<evidence type="ECO:0000256" key="2">
    <source>
        <dbReference type="ARBA" id="ARBA00011881"/>
    </source>
</evidence>
<reference evidence="11 12" key="1">
    <citation type="submission" date="2018-10" db="EMBL/GenBank/DDBJ databases">
        <title>Genomic Encyclopedia of Type Strains, Phase IV (KMG-IV): sequencing the most valuable type-strain genomes for metagenomic binning, comparative biology and taxonomic classification.</title>
        <authorList>
            <person name="Goeker M."/>
        </authorList>
    </citation>
    <scope>NUCLEOTIDE SEQUENCE [LARGE SCALE GENOMIC DNA]</scope>
    <source>
        <strain evidence="11 12">DSM 25080</strain>
    </source>
</reference>
<evidence type="ECO:0000259" key="9">
    <source>
        <dbReference type="Pfam" id="PF02551"/>
    </source>
</evidence>
<proteinExistence type="inferred from homology"/>
<comment type="subunit">
    <text evidence="2">Homotetramer.</text>
</comment>
<evidence type="ECO:0000256" key="6">
    <source>
        <dbReference type="ARBA" id="ARBA00050943"/>
    </source>
</evidence>
<dbReference type="InterPro" id="IPR029069">
    <property type="entry name" value="HotDog_dom_sf"/>
</dbReference>
<dbReference type="CDD" id="cd03445">
    <property type="entry name" value="Thioesterase_II_repeat2"/>
    <property type="match status" value="1"/>
</dbReference>
<dbReference type="EMBL" id="REFJ01000002">
    <property type="protein sequence ID" value="RMA81181.1"/>
    <property type="molecule type" value="Genomic_DNA"/>
</dbReference>
<evidence type="ECO:0000313" key="11">
    <source>
        <dbReference type="EMBL" id="RMA81181.1"/>
    </source>
</evidence>
<dbReference type="GO" id="GO:0009062">
    <property type="term" value="P:fatty acid catabolic process"/>
    <property type="evidence" value="ECO:0007669"/>
    <property type="project" value="TreeGrafter"/>
</dbReference>
<dbReference type="OrthoDB" id="9781019at2"/>
<feature type="domain" description="Acyl-CoA thioesterase-like N-terminal HotDog" evidence="10">
    <location>
        <begin position="33"/>
        <end position="107"/>
    </location>
</feature>
<evidence type="ECO:0000256" key="5">
    <source>
        <dbReference type="ARBA" id="ARBA00038894"/>
    </source>
</evidence>
<feature type="domain" description="Acyl-CoA thioesterase 2 C-terminal" evidence="9">
    <location>
        <begin position="176"/>
        <end position="280"/>
    </location>
</feature>
<dbReference type="PANTHER" id="PTHR11066">
    <property type="entry name" value="ACYL-COA THIOESTERASE"/>
    <property type="match status" value="1"/>
</dbReference>
<dbReference type="AlphaFoldDB" id="A0A3M0A7Q7"/>
<keyword evidence="12" id="KW-1185">Reference proteome</keyword>
<dbReference type="SUPFAM" id="SSF54637">
    <property type="entry name" value="Thioesterase/thiol ester dehydrase-isomerase"/>
    <property type="match status" value="2"/>
</dbReference>
<dbReference type="PANTHER" id="PTHR11066:SF34">
    <property type="entry name" value="ACYL-COENZYME A THIOESTERASE 8"/>
    <property type="match status" value="1"/>
</dbReference>
<protein>
    <recommendedName>
        <fullName evidence="7">Acyl-CoA thioesterase 2</fullName>
        <ecNumber evidence="5">3.1.2.20</ecNumber>
    </recommendedName>
    <alternativeName>
        <fullName evidence="8">Thioesterase II</fullName>
    </alternativeName>
</protein>
<dbReference type="InterPro" id="IPR042171">
    <property type="entry name" value="Acyl-CoA_hotdog"/>
</dbReference>